<dbReference type="InterPro" id="IPR003593">
    <property type="entry name" value="AAA+_ATPase"/>
</dbReference>
<evidence type="ECO:0000259" key="4">
    <source>
        <dbReference type="PROSITE" id="PS50893"/>
    </source>
</evidence>
<dbReference type="Pfam" id="PF12399">
    <property type="entry name" value="BCA_ABC_TP_C"/>
    <property type="match status" value="1"/>
</dbReference>
<keyword evidence="1" id="KW-0813">Transport</keyword>
<dbReference type="Pfam" id="PF00005">
    <property type="entry name" value="ABC_tran"/>
    <property type="match status" value="1"/>
</dbReference>
<dbReference type="GO" id="GO:0005524">
    <property type="term" value="F:ATP binding"/>
    <property type="evidence" value="ECO:0007669"/>
    <property type="project" value="UniProtKB-KW"/>
</dbReference>
<dbReference type="PANTHER" id="PTHR45772">
    <property type="entry name" value="CONSERVED COMPONENT OF ABC TRANSPORTER FOR NATURAL AMINO ACIDS-RELATED"/>
    <property type="match status" value="1"/>
</dbReference>
<accession>A0ABN2MZL0</accession>
<evidence type="ECO:0000256" key="2">
    <source>
        <dbReference type="ARBA" id="ARBA00022741"/>
    </source>
</evidence>
<evidence type="ECO:0000313" key="6">
    <source>
        <dbReference type="Proteomes" id="UP001500449"/>
    </source>
</evidence>
<dbReference type="Gene3D" id="3.40.50.300">
    <property type="entry name" value="P-loop containing nucleotide triphosphate hydrolases"/>
    <property type="match status" value="1"/>
</dbReference>
<dbReference type="SUPFAM" id="SSF52540">
    <property type="entry name" value="P-loop containing nucleoside triphosphate hydrolases"/>
    <property type="match status" value="1"/>
</dbReference>
<reference evidence="5 6" key="1">
    <citation type="journal article" date="2019" name="Int. J. Syst. Evol. Microbiol.">
        <title>The Global Catalogue of Microorganisms (GCM) 10K type strain sequencing project: providing services to taxonomists for standard genome sequencing and annotation.</title>
        <authorList>
            <consortium name="The Broad Institute Genomics Platform"/>
            <consortium name="The Broad Institute Genome Sequencing Center for Infectious Disease"/>
            <person name="Wu L."/>
            <person name="Ma J."/>
        </authorList>
    </citation>
    <scope>NUCLEOTIDE SEQUENCE [LARGE SCALE GENOMIC DNA]</scope>
    <source>
        <strain evidence="5 6">JCM 16009</strain>
    </source>
</reference>
<dbReference type="InterPro" id="IPR051120">
    <property type="entry name" value="ABC_AA/LPS_Transport"/>
</dbReference>
<organism evidence="5 6">
    <name type="scientific">Pseudonocardia ailaonensis</name>
    <dbReference type="NCBI Taxonomy" id="367279"/>
    <lineage>
        <taxon>Bacteria</taxon>
        <taxon>Bacillati</taxon>
        <taxon>Actinomycetota</taxon>
        <taxon>Actinomycetes</taxon>
        <taxon>Pseudonocardiales</taxon>
        <taxon>Pseudonocardiaceae</taxon>
        <taxon>Pseudonocardia</taxon>
    </lineage>
</organism>
<dbReference type="PROSITE" id="PS50893">
    <property type="entry name" value="ABC_TRANSPORTER_2"/>
    <property type="match status" value="1"/>
</dbReference>
<keyword evidence="6" id="KW-1185">Reference proteome</keyword>
<evidence type="ECO:0000256" key="1">
    <source>
        <dbReference type="ARBA" id="ARBA00022448"/>
    </source>
</evidence>
<evidence type="ECO:0000313" key="5">
    <source>
        <dbReference type="EMBL" id="GAA1845323.1"/>
    </source>
</evidence>
<proteinExistence type="predicted"/>
<feature type="domain" description="ABC transporter" evidence="4">
    <location>
        <begin position="5"/>
        <end position="252"/>
    </location>
</feature>
<dbReference type="SMART" id="SM00382">
    <property type="entry name" value="AAA"/>
    <property type="match status" value="1"/>
</dbReference>
<protein>
    <submittedName>
        <fullName evidence="5">ABC transporter ATP-binding protein</fullName>
    </submittedName>
</protein>
<dbReference type="EMBL" id="BAAAQK010000005">
    <property type="protein sequence ID" value="GAA1845323.1"/>
    <property type="molecule type" value="Genomic_DNA"/>
</dbReference>
<gene>
    <name evidence="5" type="ORF">GCM10009836_26070</name>
</gene>
<dbReference type="InterPro" id="IPR003439">
    <property type="entry name" value="ABC_transporter-like_ATP-bd"/>
</dbReference>
<keyword evidence="2" id="KW-0547">Nucleotide-binding</keyword>
<comment type="caution">
    <text evidence="5">The sequence shown here is derived from an EMBL/GenBank/DDBJ whole genome shotgun (WGS) entry which is preliminary data.</text>
</comment>
<sequence>MTTLLTAEAVSVRFGGLQALDEIDLTLAENEFLGLVGPNGAGKTTALDVLSGRRRPSGGTVRFRGDDVTGQRSWQLARRGLVRTFQANMMFESRTVRDHIRLGIQAANGPGAFRTLLRTFGRDVGRGAEVETIAERFHLSGALDENADELPFGSQRLLGIAMSVTACTVFPGVLLLDEPLAGMNDVEMSRALDIFATLRERGFSILMIEHNMAAVSRAADRLYVFDRGRNLAEGPPEVVLADPDVMSAYLGADLDGSELPQWTGGV</sequence>
<keyword evidence="3 5" id="KW-0067">ATP-binding</keyword>
<dbReference type="InterPro" id="IPR032823">
    <property type="entry name" value="BCA_ABC_TP_C"/>
</dbReference>
<name>A0ABN2MZL0_9PSEU</name>
<dbReference type="Proteomes" id="UP001500449">
    <property type="component" value="Unassembled WGS sequence"/>
</dbReference>
<dbReference type="InterPro" id="IPR027417">
    <property type="entry name" value="P-loop_NTPase"/>
</dbReference>
<evidence type="ECO:0000256" key="3">
    <source>
        <dbReference type="ARBA" id="ARBA00022840"/>
    </source>
</evidence>
<dbReference type="RefSeq" id="WP_344415910.1">
    <property type="nucleotide sequence ID" value="NZ_BAAAQK010000005.1"/>
</dbReference>